<evidence type="ECO:0000256" key="1">
    <source>
        <dbReference type="SAM" id="Phobius"/>
    </source>
</evidence>
<reference evidence="2 3" key="1">
    <citation type="submission" date="2017-08" db="EMBL/GenBank/DDBJ databases">
        <title>Virgibacillus indicus sp. nov. and Virgibacillus profoundi sp. nov, two moderately halophilic bacteria isolated from marine sediment by using the Microfluidic Streak Plate.</title>
        <authorList>
            <person name="Xu B."/>
            <person name="Hu B."/>
            <person name="Wang J."/>
            <person name="Zhu Y."/>
            <person name="Huang L."/>
            <person name="Du W."/>
            <person name="Huang Y."/>
        </authorList>
    </citation>
    <scope>NUCLEOTIDE SEQUENCE [LARGE SCALE GENOMIC DNA]</scope>
    <source>
        <strain evidence="2 3">IO3-P2-C2</strain>
    </source>
</reference>
<proteinExistence type="predicted"/>
<sequence length="131" mass="14983">MNVRKRTGRIIYSVLAFIFLLCITVQIFLAGMAIFISPVHWMRHMTFIHLFGFNIPLFMLLFAFVGAMPRWAYWSVLSYFVSIFAMYFTGNMAPQLPWIAALHPVIATVLLIIALLVVIKSLKSINGKGER</sequence>
<dbReference type="AlphaFoldDB" id="A0A265NA28"/>
<keyword evidence="1" id="KW-1133">Transmembrane helix</keyword>
<comment type="caution">
    <text evidence="2">The sequence shown here is derived from an EMBL/GenBank/DDBJ whole genome shotgun (WGS) entry which is preliminary data.</text>
</comment>
<feature type="transmembrane region" description="Helical" evidence="1">
    <location>
        <begin position="96"/>
        <end position="119"/>
    </location>
</feature>
<keyword evidence="3" id="KW-1185">Reference proteome</keyword>
<dbReference type="Pfam" id="PF19728">
    <property type="entry name" value="DUF6220"/>
    <property type="match status" value="1"/>
</dbReference>
<name>A0A265NA28_9BACI</name>
<dbReference type="OrthoDB" id="165966at2"/>
<keyword evidence="1" id="KW-0472">Membrane</keyword>
<keyword evidence="1" id="KW-0812">Transmembrane</keyword>
<dbReference type="Proteomes" id="UP000216498">
    <property type="component" value="Unassembled WGS sequence"/>
</dbReference>
<dbReference type="RefSeq" id="WP_094885238.1">
    <property type="nucleotide sequence ID" value="NZ_NPMS01000003.1"/>
</dbReference>
<feature type="transmembrane region" description="Helical" evidence="1">
    <location>
        <begin position="47"/>
        <end position="65"/>
    </location>
</feature>
<feature type="transmembrane region" description="Helical" evidence="1">
    <location>
        <begin position="72"/>
        <end position="90"/>
    </location>
</feature>
<gene>
    <name evidence="2" type="ORF">CIL03_07600</name>
</gene>
<dbReference type="EMBL" id="NPMS01000003">
    <property type="protein sequence ID" value="OZU88878.1"/>
    <property type="molecule type" value="Genomic_DNA"/>
</dbReference>
<accession>A0A265NA28</accession>
<protein>
    <submittedName>
        <fullName evidence="2">Uncharacterized protein</fullName>
    </submittedName>
</protein>
<feature type="transmembrane region" description="Helical" evidence="1">
    <location>
        <begin position="12"/>
        <end position="35"/>
    </location>
</feature>
<evidence type="ECO:0000313" key="2">
    <source>
        <dbReference type="EMBL" id="OZU88878.1"/>
    </source>
</evidence>
<dbReference type="InterPro" id="IPR046192">
    <property type="entry name" value="DUF6220"/>
</dbReference>
<evidence type="ECO:0000313" key="3">
    <source>
        <dbReference type="Proteomes" id="UP000216498"/>
    </source>
</evidence>
<organism evidence="2 3">
    <name type="scientific">Virgibacillus indicus</name>
    <dbReference type="NCBI Taxonomy" id="2024554"/>
    <lineage>
        <taxon>Bacteria</taxon>
        <taxon>Bacillati</taxon>
        <taxon>Bacillota</taxon>
        <taxon>Bacilli</taxon>
        <taxon>Bacillales</taxon>
        <taxon>Bacillaceae</taxon>
        <taxon>Virgibacillus</taxon>
    </lineage>
</organism>